<dbReference type="SUPFAM" id="SSF51261">
    <property type="entry name" value="Duplicated hybrid motif"/>
    <property type="match status" value="1"/>
</dbReference>
<organism evidence="4 5">
    <name type="scientific">Leucobacter tardus</name>
    <dbReference type="NCBI Taxonomy" id="501483"/>
    <lineage>
        <taxon>Bacteria</taxon>
        <taxon>Bacillati</taxon>
        <taxon>Actinomycetota</taxon>
        <taxon>Actinomycetes</taxon>
        <taxon>Micrococcales</taxon>
        <taxon>Microbacteriaceae</taxon>
        <taxon>Leucobacter</taxon>
    </lineage>
</organism>
<dbReference type="InterPro" id="IPR050570">
    <property type="entry name" value="Cell_wall_metabolism_enzyme"/>
</dbReference>
<dbReference type="RefSeq" id="WP_208238013.1">
    <property type="nucleotide sequence ID" value="NZ_BAAAQU010000001.1"/>
</dbReference>
<feature type="chain" id="PRO_5037370760" evidence="2">
    <location>
        <begin position="21"/>
        <end position="157"/>
    </location>
</feature>
<dbReference type="InterPro" id="IPR016047">
    <property type="entry name" value="M23ase_b-sheet_dom"/>
</dbReference>
<dbReference type="Pfam" id="PF01551">
    <property type="entry name" value="Peptidase_M23"/>
    <property type="match status" value="1"/>
</dbReference>
<dbReference type="PANTHER" id="PTHR21666">
    <property type="entry name" value="PEPTIDASE-RELATED"/>
    <property type="match status" value="1"/>
</dbReference>
<dbReference type="EMBL" id="JAGFBF010000004">
    <property type="protein sequence ID" value="MBO2989643.1"/>
    <property type="molecule type" value="Genomic_DNA"/>
</dbReference>
<dbReference type="InterPro" id="IPR011055">
    <property type="entry name" value="Dup_hybrid_motif"/>
</dbReference>
<evidence type="ECO:0000256" key="2">
    <source>
        <dbReference type="SAM" id="SignalP"/>
    </source>
</evidence>
<dbReference type="AlphaFoldDB" id="A0A939QEF4"/>
<keyword evidence="1 2" id="KW-0732">Signal</keyword>
<dbReference type="Proteomes" id="UP000668403">
    <property type="component" value="Unassembled WGS sequence"/>
</dbReference>
<protein>
    <submittedName>
        <fullName evidence="4">M23 family metallopeptidase</fullName>
    </submittedName>
</protein>
<evidence type="ECO:0000259" key="3">
    <source>
        <dbReference type="Pfam" id="PF01551"/>
    </source>
</evidence>
<evidence type="ECO:0000256" key="1">
    <source>
        <dbReference type="ARBA" id="ARBA00022729"/>
    </source>
</evidence>
<feature type="domain" description="M23ase beta-sheet core" evidence="3">
    <location>
        <begin position="53"/>
        <end position="144"/>
    </location>
</feature>
<accession>A0A939QEF4</accession>
<evidence type="ECO:0000313" key="4">
    <source>
        <dbReference type="EMBL" id="MBO2989643.1"/>
    </source>
</evidence>
<dbReference type="PANTHER" id="PTHR21666:SF289">
    <property type="entry name" value="L-ALA--D-GLU ENDOPEPTIDASE"/>
    <property type="match status" value="1"/>
</dbReference>
<comment type="caution">
    <text evidence="4">The sequence shown here is derived from an EMBL/GenBank/DDBJ whole genome shotgun (WGS) entry which is preliminary data.</text>
</comment>
<evidence type="ECO:0000313" key="5">
    <source>
        <dbReference type="Proteomes" id="UP000668403"/>
    </source>
</evidence>
<keyword evidence="5" id="KW-1185">Reference proteome</keyword>
<dbReference type="CDD" id="cd12797">
    <property type="entry name" value="M23_peptidase"/>
    <property type="match status" value="1"/>
</dbReference>
<dbReference type="Gene3D" id="2.70.70.10">
    <property type="entry name" value="Glucose Permease (Domain IIA)"/>
    <property type="match status" value="1"/>
</dbReference>
<gene>
    <name evidence="4" type="ORF">J4H85_06495</name>
</gene>
<sequence>MGAWGVALLLLLLLQPGASARAVAPVEKWSSPAGHPLVLARGYEPPPTPYAAGHRGVDLAATDGQPLLAPADGVVSFAGPVAGRGVISIRVDRDTVLSLEPVETSLTEGDPVQRGRTIGTIRNGHCASACVHLGVRVDGAYVNPMRFLSGVPELLPW</sequence>
<name>A0A939QEF4_9MICO</name>
<feature type="signal peptide" evidence="2">
    <location>
        <begin position="1"/>
        <end position="20"/>
    </location>
</feature>
<proteinExistence type="predicted"/>
<dbReference type="GO" id="GO:0004222">
    <property type="term" value="F:metalloendopeptidase activity"/>
    <property type="evidence" value="ECO:0007669"/>
    <property type="project" value="TreeGrafter"/>
</dbReference>
<reference evidence="4" key="1">
    <citation type="submission" date="2021-03" db="EMBL/GenBank/DDBJ databases">
        <title>Leucobacter chromiisoli sp. nov., isolated from chromium-containing soil of chemical plant.</title>
        <authorList>
            <person name="Xu Z."/>
        </authorList>
    </citation>
    <scope>NUCLEOTIDE SEQUENCE</scope>
    <source>
        <strain evidence="4">K 70/01</strain>
    </source>
</reference>